<evidence type="ECO:0000256" key="4">
    <source>
        <dbReference type="SAM" id="MobiDB-lite"/>
    </source>
</evidence>
<feature type="region of interest" description="Disordered" evidence="4">
    <location>
        <begin position="1"/>
        <end position="51"/>
    </location>
</feature>
<evidence type="ECO:0000256" key="3">
    <source>
        <dbReference type="SAM" id="Coils"/>
    </source>
</evidence>
<dbReference type="AlphaFoldDB" id="A0A2J7QEN9"/>
<feature type="compositionally biased region" description="Acidic residues" evidence="4">
    <location>
        <begin position="1"/>
        <end position="16"/>
    </location>
</feature>
<dbReference type="EMBL" id="NEVH01015307">
    <property type="protein sequence ID" value="PNF27049.1"/>
    <property type="molecule type" value="Genomic_DNA"/>
</dbReference>
<proteinExistence type="inferred from homology"/>
<dbReference type="FunCoup" id="A0A2J7QEN9">
    <property type="interactions" value="457"/>
</dbReference>
<gene>
    <name evidence="5" type="ORF">B7P43_G10414</name>
</gene>
<dbReference type="InterPro" id="IPR007998">
    <property type="entry name" value="DUF719"/>
</dbReference>
<dbReference type="InParanoid" id="A0A2J7QEN9"/>
<dbReference type="PANTHER" id="PTHR12842">
    <property type="entry name" value="FI01459P"/>
    <property type="match status" value="1"/>
</dbReference>
<dbReference type="Proteomes" id="UP000235965">
    <property type="component" value="Unassembled WGS sequence"/>
</dbReference>
<comment type="similarity">
    <text evidence="1">Belongs to the FAM114 family.</text>
</comment>
<feature type="coiled-coil region" evidence="3">
    <location>
        <begin position="381"/>
        <end position="408"/>
    </location>
</feature>
<dbReference type="OrthoDB" id="5597648at2759"/>
<dbReference type="Pfam" id="PF05334">
    <property type="entry name" value="DUF719"/>
    <property type="match status" value="1"/>
</dbReference>
<keyword evidence="2" id="KW-0597">Phosphoprotein</keyword>
<reference evidence="5 6" key="1">
    <citation type="submission" date="2017-12" db="EMBL/GenBank/DDBJ databases">
        <title>Hemimetabolous genomes reveal molecular basis of termite eusociality.</title>
        <authorList>
            <person name="Harrison M.C."/>
            <person name="Jongepier E."/>
            <person name="Robertson H.M."/>
            <person name="Arning N."/>
            <person name="Bitard-Feildel T."/>
            <person name="Chao H."/>
            <person name="Childers C.P."/>
            <person name="Dinh H."/>
            <person name="Doddapaneni H."/>
            <person name="Dugan S."/>
            <person name="Gowin J."/>
            <person name="Greiner C."/>
            <person name="Han Y."/>
            <person name="Hu H."/>
            <person name="Hughes D.S.T."/>
            <person name="Huylmans A.-K."/>
            <person name="Kemena C."/>
            <person name="Kremer L.P.M."/>
            <person name="Lee S.L."/>
            <person name="Lopez-Ezquerra A."/>
            <person name="Mallet L."/>
            <person name="Monroy-Kuhn J.M."/>
            <person name="Moser A."/>
            <person name="Murali S.C."/>
            <person name="Muzny D.M."/>
            <person name="Otani S."/>
            <person name="Piulachs M.-D."/>
            <person name="Poelchau M."/>
            <person name="Qu J."/>
            <person name="Schaub F."/>
            <person name="Wada-Katsumata A."/>
            <person name="Worley K.C."/>
            <person name="Xie Q."/>
            <person name="Ylla G."/>
            <person name="Poulsen M."/>
            <person name="Gibbs R.A."/>
            <person name="Schal C."/>
            <person name="Richards S."/>
            <person name="Belles X."/>
            <person name="Korb J."/>
            <person name="Bornberg-Bauer E."/>
        </authorList>
    </citation>
    <scope>NUCLEOTIDE SEQUENCE [LARGE SCALE GENOMIC DNA]</scope>
    <source>
        <tissue evidence="5">Whole body</tissue>
    </source>
</reference>
<keyword evidence="3" id="KW-0175">Coiled coil</keyword>
<comment type="caution">
    <text evidence="5">The sequence shown here is derived from an EMBL/GenBank/DDBJ whole genome shotgun (WGS) entry which is preliminary data.</text>
</comment>
<evidence type="ECO:0008006" key="7">
    <source>
        <dbReference type="Google" id="ProtNLM"/>
    </source>
</evidence>
<evidence type="ECO:0000256" key="2">
    <source>
        <dbReference type="ARBA" id="ARBA00022553"/>
    </source>
</evidence>
<feature type="region of interest" description="Disordered" evidence="4">
    <location>
        <begin position="291"/>
        <end position="315"/>
    </location>
</feature>
<sequence length="647" mass="71145">MATSDSEDFESADEDIEIRSDHTALCSAEKEKESDAHSRNEDGDNKREKALVHLMNEIGSGKLQEYAPNCIKDPEVFDSCNEADKLDSAHLGAGSDVNISYEGPIKDKTKDNKKREHVKRHQKPREPKSSRSVKKLGTKISSSVLYTSSESEREKVKQDLLSSEKCEETSNRALADTHDEKEGKSIQSPSHRMENLEQELGKLSVEGREHDIASVLENLSQSASEKETEADGNWGGWGGWGVTSLLSTATESVSTLTTHVSQGLSTVLETGIGAPDPEELAWLEKKEELKQHKEKKQNETNEFSELQHQEEQKAEAESTGLFGFGHLMSGVSSITRLVESTGSRVLTGGLDTLETIGKKTMEVLQEGDPGLKKKRALFTNRTVLSQVLREAKEKAERETKEVEDNKAARKAHFETLFDDYQGLVHLEALEMLSKQCDIKLQSLLLTSSGTALSELQQSLQEVKDLCQLPDDEDTEEEEGDAVDWRGKLDAATEGLGVPVATDKLNRTWDMAQGWLGDCRASQKSPDSDKVVNARDIHQKAIATLAQFTAESVEQFHKAAELLLIKDGRSPTEEAQTLLQVTSILSSQVSAVATAFSECLNAATENSSDPDAVNTLITSVFLEAANSSSYIQEAFQLLVPVLEVALIK</sequence>
<feature type="compositionally biased region" description="Basic and acidic residues" evidence="4">
    <location>
        <begin position="150"/>
        <end position="184"/>
    </location>
</feature>
<organism evidence="5 6">
    <name type="scientific">Cryptotermes secundus</name>
    <dbReference type="NCBI Taxonomy" id="105785"/>
    <lineage>
        <taxon>Eukaryota</taxon>
        <taxon>Metazoa</taxon>
        <taxon>Ecdysozoa</taxon>
        <taxon>Arthropoda</taxon>
        <taxon>Hexapoda</taxon>
        <taxon>Insecta</taxon>
        <taxon>Pterygota</taxon>
        <taxon>Neoptera</taxon>
        <taxon>Polyneoptera</taxon>
        <taxon>Dictyoptera</taxon>
        <taxon>Blattodea</taxon>
        <taxon>Blattoidea</taxon>
        <taxon>Termitoidae</taxon>
        <taxon>Kalotermitidae</taxon>
        <taxon>Cryptotermitinae</taxon>
        <taxon>Cryptotermes</taxon>
    </lineage>
</organism>
<protein>
    <recommendedName>
        <fullName evidence="7">Protein FAM114A2</fullName>
    </recommendedName>
</protein>
<accession>A0A2J7QEN9</accession>
<evidence type="ECO:0000313" key="5">
    <source>
        <dbReference type="EMBL" id="PNF27049.1"/>
    </source>
</evidence>
<name>A0A2J7QEN9_9NEOP</name>
<evidence type="ECO:0000313" key="6">
    <source>
        <dbReference type="Proteomes" id="UP000235965"/>
    </source>
</evidence>
<evidence type="ECO:0000256" key="1">
    <source>
        <dbReference type="ARBA" id="ARBA00006903"/>
    </source>
</evidence>
<feature type="compositionally biased region" description="Basic and acidic residues" evidence="4">
    <location>
        <begin position="104"/>
        <end position="114"/>
    </location>
</feature>
<feature type="compositionally biased region" description="Basic and acidic residues" evidence="4">
    <location>
        <begin position="17"/>
        <end position="51"/>
    </location>
</feature>
<feature type="region of interest" description="Disordered" evidence="4">
    <location>
        <begin position="88"/>
        <end position="194"/>
    </location>
</feature>
<dbReference type="PANTHER" id="PTHR12842:SF6">
    <property type="entry name" value="FI01459P"/>
    <property type="match status" value="1"/>
</dbReference>
<keyword evidence="6" id="KW-1185">Reference proteome</keyword>